<accession>A0ABR0EGC5</accession>
<feature type="compositionally biased region" description="Basic and acidic residues" evidence="1">
    <location>
        <begin position="372"/>
        <end position="393"/>
    </location>
</feature>
<reference evidence="2 3" key="1">
    <citation type="journal article" date="2023" name="G3 (Bethesda)">
        <title>A chromosome-level genome assembly of Zasmidium syzygii isolated from banana leaves.</title>
        <authorList>
            <person name="van Westerhoven A.C."/>
            <person name="Mehrabi R."/>
            <person name="Talebi R."/>
            <person name="Steentjes M.B.F."/>
            <person name="Corcolon B."/>
            <person name="Chong P.A."/>
            <person name="Kema G.H.J."/>
            <person name="Seidl M.F."/>
        </authorList>
    </citation>
    <scope>NUCLEOTIDE SEQUENCE [LARGE SCALE GENOMIC DNA]</scope>
    <source>
        <strain evidence="2 3">P124</strain>
    </source>
</reference>
<dbReference type="EMBL" id="JAXOVC010000006">
    <property type="protein sequence ID" value="KAK4500569.1"/>
    <property type="molecule type" value="Genomic_DNA"/>
</dbReference>
<gene>
    <name evidence="2" type="ORF">PRZ48_008758</name>
</gene>
<feature type="compositionally biased region" description="Polar residues" evidence="1">
    <location>
        <begin position="394"/>
        <end position="410"/>
    </location>
</feature>
<dbReference type="Proteomes" id="UP001305779">
    <property type="component" value="Unassembled WGS sequence"/>
</dbReference>
<feature type="compositionally biased region" description="Low complexity" evidence="1">
    <location>
        <begin position="144"/>
        <end position="153"/>
    </location>
</feature>
<protein>
    <submittedName>
        <fullName evidence="2">Uncharacterized protein</fullName>
    </submittedName>
</protein>
<name>A0ABR0EGC5_ZASCE</name>
<sequence>MVSTRHSLPNVAAVNPSQDDPNVPKELRRLHINGKDTMRGAKVEKPKPQKKKKNVYHWRGAVYAITKDTPQEWIDQEPEKFKRRRSNGDEEAATKKSLKRKSTSALDHTSHNDDGDESRPSKRARRNTMHHVPATSSRLRKSLTTKSLDTTSTRPRRTSTKPTAPAEDNDSTLKFDFRLSNHQRILSDIEAQKEAAREKGYNVDMMSAKEMKQAKELRDAQPATASTVGAKLVRDIAKMAKLNDAIASLSQKYERAKEQGIFKAILARKAARLGRRTTQSRVQVHDEDEEDDEAEVVDLDENGHPLRQIPTIEVEPGSDDLAGDDLRLADGLADAVDRVYDERDTQSQIESQLNDELNDEDEDPLSLPANIRDTRTRSESEDSSADHSSKRQDSATNTTSPDLAPSSHTTPIEEGGTSRSARKTSPAAYLAKLPGKNRGGQEVRWTMKNIDKAKGISKEERYASSGRAEGLIHKGRLNGESKNARRRRVTREMKFLESWPVDNGEN</sequence>
<proteinExistence type="predicted"/>
<evidence type="ECO:0000256" key="1">
    <source>
        <dbReference type="SAM" id="MobiDB-lite"/>
    </source>
</evidence>
<feature type="compositionally biased region" description="Acidic residues" evidence="1">
    <location>
        <begin position="286"/>
        <end position="300"/>
    </location>
</feature>
<feature type="compositionally biased region" description="Basic and acidic residues" evidence="1">
    <location>
        <begin position="22"/>
        <end position="47"/>
    </location>
</feature>
<feature type="region of interest" description="Disordered" evidence="1">
    <location>
        <begin position="278"/>
        <end position="326"/>
    </location>
</feature>
<feature type="region of interest" description="Disordered" evidence="1">
    <location>
        <begin position="1"/>
        <end position="170"/>
    </location>
</feature>
<feature type="compositionally biased region" description="Basic and acidic residues" evidence="1">
    <location>
        <begin position="108"/>
        <end position="120"/>
    </location>
</feature>
<comment type="caution">
    <text evidence="2">The sequence shown here is derived from an EMBL/GenBank/DDBJ whole genome shotgun (WGS) entry which is preliminary data.</text>
</comment>
<evidence type="ECO:0000313" key="3">
    <source>
        <dbReference type="Proteomes" id="UP001305779"/>
    </source>
</evidence>
<keyword evidence="3" id="KW-1185">Reference proteome</keyword>
<organism evidence="2 3">
    <name type="scientific">Zasmidium cellare</name>
    <name type="common">Wine cellar mold</name>
    <name type="synonym">Racodium cellare</name>
    <dbReference type="NCBI Taxonomy" id="395010"/>
    <lineage>
        <taxon>Eukaryota</taxon>
        <taxon>Fungi</taxon>
        <taxon>Dikarya</taxon>
        <taxon>Ascomycota</taxon>
        <taxon>Pezizomycotina</taxon>
        <taxon>Dothideomycetes</taxon>
        <taxon>Dothideomycetidae</taxon>
        <taxon>Mycosphaerellales</taxon>
        <taxon>Mycosphaerellaceae</taxon>
        <taxon>Zasmidium</taxon>
    </lineage>
</organism>
<feature type="region of interest" description="Disordered" evidence="1">
    <location>
        <begin position="338"/>
        <end position="442"/>
    </location>
</feature>
<evidence type="ECO:0000313" key="2">
    <source>
        <dbReference type="EMBL" id="KAK4500569.1"/>
    </source>
</evidence>